<sequence length="412" mass="47287">MSNLESVVTRHYLHCWDALIIKDGLIFRRFHKKDNSGIFLQLLIPKILQKDVLYQMHNSILSGHLGRKKTQEKLLQRYYWYGVREDIHLWIEQCDNCGANKTPTINPKAPLGTLTVGNVLDRLSTDFLGPLPYTPRGNRYILTVTDHFSRWVEIIPVPDQTAETTARVILNEVIARFGCPISIHSDQGSNYESKIFSELCEMLEIKKTRTTSRNPKGNGQTERYNKTLIRMNRAYLSDNQTDWDLNLGCLAAAYRATPNETTKFTPNLLMLGREVRLPAEIAFGSFANSENELISSYGDYVLKLKNKMLTCHQICREHLQNAAKRHTDLNGSGKTFNQYNAGDIVWYLNVRRKEAVCTKLLTPYSGPYLIQSKISDQNYILQFSKSVTDVKVVHHDKLKPYKGTCPPKWISK</sequence>
<dbReference type="Gene3D" id="1.10.340.70">
    <property type="match status" value="1"/>
</dbReference>
<dbReference type="Gene3D" id="3.30.420.10">
    <property type="entry name" value="Ribonuclease H-like superfamily/Ribonuclease H"/>
    <property type="match status" value="1"/>
</dbReference>
<dbReference type="GO" id="GO:0015074">
    <property type="term" value="P:DNA integration"/>
    <property type="evidence" value="ECO:0007669"/>
    <property type="project" value="InterPro"/>
</dbReference>
<dbReference type="GO" id="GO:0003676">
    <property type="term" value="F:nucleic acid binding"/>
    <property type="evidence" value="ECO:0007669"/>
    <property type="project" value="InterPro"/>
</dbReference>
<accession>A0A9D3YG26</accession>
<dbReference type="AlphaFoldDB" id="A0A9D3YG26"/>
<keyword evidence="3" id="KW-1185">Reference proteome</keyword>
<dbReference type="InterPro" id="IPR041588">
    <property type="entry name" value="Integrase_H2C2"/>
</dbReference>
<dbReference type="SUPFAM" id="SSF53098">
    <property type="entry name" value="Ribonuclease H-like"/>
    <property type="match status" value="1"/>
</dbReference>
<dbReference type="FunFam" id="3.30.420.10:FF:000032">
    <property type="entry name" value="Retrovirus-related Pol polyprotein from transposon 297-like Protein"/>
    <property type="match status" value="1"/>
</dbReference>
<dbReference type="EMBL" id="JAIWYP010000015">
    <property type="protein sequence ID" value="KAH3699396.1"/>
    <property type="molecule type" value="Genomic_DNA"/>
</dbReference>
<comment type="caution">
    <text evidence="2">The sequence shown here is derived from an EMBL/GenBank/DDBJ whole genome shotgun (WGS) entry which is preliminary data.</text>
</comment>
<evidence type="ECO:0000313" key="2">
    <source>
        <dbReference type="EMBL" id="KAH3699396.1"/>
    </source>
</evidence>
<dbReference type="PANTHER" id="PTHR37984">
    <property type="entry name" value="PROTEIN CBG26694"/>
    <property type="match status" value="1"/>
</dbReference>
<dbReference type="Pfam" id="PF00665">
    <property type="entry name" value="rve"/>
    <property type="match status" value="1"/>
</dbReference>
<reference evidence="2" key="2">
    <citation type="submission" date="2020-11" db="EMBL/GenBank/DDBJ databases">
        <authorList>
            <person name="McCartney M.A."/>
            <person name="Auch B."/>
            <person name="Kono T."/>
            <person name="Mallez S."/>
            <person name="Becker A."/>
            <person name="Gohl D.M."/>
            <person name="Silverstein K.A.T."/>
            <person name="Koren S."/>
            <person name="Bechman K.B."/>
            <person name="Herman A."/>
            <person name="Abrahante J.E."/>
            <person name="Garbe J."/>
        </authorList>
    </citation>
    <scope>NUCLEOTIDE SEQUENCE</scope>
    <source>
        <strain evidence="2">Duluth1</strain>
        <tissue evidence="2">Whole animal</tissue>
    </source>
</reference>
<organism evidence="2 3">
    <name type="scientific">Dreissena polymorpha</name>
    <name type="common">Zebra mussel</name>
    <name type="synonym">Mytilus polymorpha</name>
    <dbReference type="NCBI Taxonomy" id="45954"/>
    <lineage>
        <taxon>Eukaryota</taxon>
        <taxon>Metazoa</taxon>
        <taxon>Spiralia</taxon>
        <taxon>Lophotrochozoa</taxon>
        <taxon>Mollusca</taxon>
        <taxon>Bivalvia</taxon>
        <taxon>Autobranchia</taxon>
        <taxon>Heteroconchia</taxon>
        <taxon>Euheterodonta</taxon>
        <taxon>Imparidentia</taxon>
        <taxon>Neoheterodontei</taxon>
        <taxon>Myida</taxon>
        <taxon>Dreissenoidea</taxon>
        <taxon>Dreissenidae</taxon>
        <taxon>Dreissena</taxon>
    </lineage>
</organism>
<dbReference type="Pfam" id="PF22938">
    <property type="entry name" value="Integrase_p58_C"/>
    <property type="match status" value="1"/>
</dbReference>
<reference evidence="2" key="1">
    <citation type="journal article" date="2019" name="bioRxiv">
        <title>The Genome of the Zebra Mussel, Dreissena polymorpha: A Resource for Invasive Species Research.</title>
        <authorList>
            <person name="McCartney M.A."/>
            <person name="Auch B."/>
            <person name="Kono T."/>
            <person name="Mallez S."/>
            <person name="Zhang Y."/>
            <person name="Obille A."/>
            <person name="Becker A."/>
            <person name="Abrahante J.E."/>
            <person name="Garbe J."/>
            <person name="Badalamenti J.P."/>
            <person name="Herman A."/>
            <person name="Mangelson H."/>
            <person name="Liachko I."/>
            <person name="Sullivan S."/>
            <person name="Sone E.D."/>
            <person name="Koren S."/>
            <person name="Silverstein K.A.T."/>
            <person name="Beckman K.B."/>
            <person name="Gohl D.M."/>
        </authorList>
    </citation>
    <scope>NUCLEOTIDE SEQUENCE</scope>
    <source>
        <strain evidence="2">Duluth1</strain>
        <tissue evidence="2">Whole animal</tissue>
    </source>
</reference>
<evidence type="ECO:0000313" key="3">
    <source>
        <dbReference type="Proteomes" id="UP000828390"/>
    </source>
</evidence>
<feature type="domain" description="Integrase catalytic" evidence="1">
    <location>
        <begin position="106"/>
        <end position="274"/>
    </location>
</feature>
<dbReference type="PROSITE" id="PS50994">
    <property type="entry name" value="INTEGRASE"/>
    <property type="match status" value="1"/>
</dbReference>
<gene>
    <name evidence="2" type="ORF">DPMN_074351</name>
</gene>
<dbReference type="Pfam" id="PF17921">
    <property type="entry name" value="Integrase_H2C2"/>
    <property type="match status" value="1"/>
</dbReference>
<dbReference type="Proteomes" id="UP000828390">
    <property type="component" value="Unassembled WGS sequence"/>
</dbReference>
<name>A0A9D3YG26_DREPO</name>
<proteinExistence type="predicted"/>
<dbReference type="InterPro" id="IPR001584">
    <property type="entry name" value="Integrase_cat-core"/>
</dbReference>
<dbReference type="FunFam" id="1.10.340.70:FF:000001">
    <property type="entry name" value="Retrovirus-related Pol polyprotein from transposon gypsy-like Protein"/>
    <property type="match status" value="1"/>
</dbReference>
<dbReference type="InterPro" id="IPR050951">
    <property type="entry name" value="Retrovirus_Pol_polyprotein"/>
</dbReference>
<evidence type="ECO:0000259" key="1">
    <source>
        <dbReference type="PROSITE" id="PS50994"/>
    </source>
</evidence>
<dbReference type="InterPro" id="IPR054465">
    <property type="entry name" value="Integrase_p58-like_C"/>
</dbReference>
<protein>
    <recommendedName>
        <fullName evidence="1">Integrase catalytic domain-containing protein</fullName>
    </recommendedName>
</protein>
<dbReference type="InterPro" id="IPR036397">
    <property type="entry name" value="RNaseH_sf"/>
</dbReference>
<dbReference type="PANTHER" id="PTHR37984:SF15">
    <property type="entry name" value="INTEGRASE CATALYTIC DOMAIN-CONTAINING PROTEIN"/>
    <property type="match status" value="1"/>
</dbReference>
<dbReference type="InterPro" id="IPR012337">
    <property type="entry name" value="RNaseH-like_sf"/>
</dbReference>